<feature type="region of interest" description="Disordered" evidence="1">
    <location>
        <begin position="1"/>
        <end position="37"/>
    </location>
</feature>
<reference evidence="3" key="1">
    <citation type="submission" date="2013-09" db="EMBL/GenBank/DDBJ databases">
        <title>Corchorus olitorius genome sequencing.</title>
        <authorList>
            <person name="Alam M."/>
            <person name="Haque M.S."/>
            <person name="Islam M.S."/>
            <person name="Emdad E.M."/>
            <person name="Islam M.M."/>
            <person name="Ahmed B."/>
            <person name="Halim A."/>
            <person name="Hossen Q.M.M."/>
            <person name="Hossain M.Z."/>
            <person name="Ahmed R."/>
            <person name="Khan M.M."/>
            <person name="Islam R."/>
            <person name="Rashid M.M."/>
            <person name="Khan S.A."/>
            <person name="Rahman M.S."/>
            <person name="Alam M."/>
            <person name="Yahiya A.S."/>
            <person name="Khan M.S."/>
            <person name="Azam M.S."/>
            <person name="Haque T."/>
            <person name="Lashkar M.Z.H."/>
            <person name="Akhand A.I."/>
            <person name="Morshed G."/>
            <person name="Roy S."/>
            <person name="Uddin K.S."/>
            <person name="Rabeya T."/>
            <person name="Hossain A.S."/>
            <person name="Chowdhury A."/>
            <person name="Snigdha A.R."/>
            <person name="Mortoza M.S."/>
            <person name="Matin S.A."/>
            <person name="Hoque S.M.E."/>
            <person name="Islam M.K."/>
            <person name="Roy D.K."/>
            <person name="Haider R."/>
            <person name="Moosa M.M."/>
            <person name="Elias S.M."/>
            <person name="Hasan A.M."/>
            <person name="Jahan S."/>
            <person name="Shafiuddin M."/>
            <person name="Mahmood N."/>
            <person name="Shommy N.S."/>
        </authorList>
    </citation>
    <scope>NUCLEOTIDE SEQUENCE [LARGE SCALE GENOMIC DNA]</scope>
    <source>
        <strain evidence="3">cv. O-4</strain>
    </source>
</reference>
<organism evidence="2 3">
    <name type="scientific">Corchorus olitorius</name>
    <dbReference type="NCBI Taxonomy" id="93759"/>
    <lineage>
        <taxon>Eukaryota</taxon>
        <taxon>Viridiplantae</taxon>
        <taxon>Streptophyta</taxon>
        <taxon>Embryophyta</taxon>
        <taxon>Tracheophyta</taxon>
        <taxon>Spermatophyta</taxon>
        <taxon>Magnoliopsida</taxon>
        <taxon>eudicotyledons</taxon>
        <taxon>Gunneridae</taxon>
        <taxon>Pentapetalae</taxon>
        <taxon>rosids</taxon>
        <taxon>malvids</taxon>
        <taxon>Malvales</taxon>
        <taxon>Malvaceae</taxon>
        <taxon>Grewioideae</taxon>
        <taxon>Apeibeae</taxon>
        <taxon>Corchorus</taxon>
    </lineage>
</organism>
<keyword evidence="3" id="KW-1185">Reference proteome</keyword>
<name>A0A1R3GQR2_9ROSI</name>
<feature type="compositionally biased region" description="Basic and acidic residues" evidence="1">
    <location>
        <begin position="19"/>
        <end position="37"/>
    </location>
</feature>
<proteinExistence type="predicted"/>
<accession>A0A1R3GQR2</accession>
<comment type="caution">
    <text evidence="2">The sequence shown here is derived from an EMBL/GenBank/DDBJ whole genome shotgun (WGS) entry which is preliminary data.</text>
</comment>
<evidence type="ECO:0000313" key="2">
    <source>
        <dbReference type="EMBL" id="OMO60387.1"/>
    </source>
</evidence>
<evidence type="ECO:0000313" key="3">
    <source>
        <dbReference type="Proteomes" id="UP000187203"/>
    </source>
</evidence>
<evidence type="ECO:0000256" key="1">
    <source>
        <dbReference type="SAM" id="MobiDB-lite"/>
    </source>
</evidence>
<protein>
    <submittedName>
        <fullName evidence="2">Uncharacterized protein</fullName>
    </submittedName>
</protein>
<dbReference type="Proteomes" id="UP000187203">
    <property type="component" value="Unassembled WGS sequence"/>
</dbReference>
<dbReference type="AlphaFoldDB" id="A0A1R3GQR2"/>
<sequence>MDSFARGFDTTNSVARGKGVAEKGKGIEDNNMKIERK</sequence>
<dbReference type="EMBL" id="AWUE01021898">
    <property type="protein sequence ID" value="OMO60387.1"/>
    <property type="molecule type" value="Genomic_DNA"/>
</dbReference>
<gene>
    <name evidence="2" type="ORF">COLO4_33842</name>
</gene>